<keyword evidence="3" id="KW-1185">Reference proteome</keyword>
<dbReference type="Gene3D" id="3.50.50.60">
    <property type="entry name" value="FAD/NAD(P)-binding domain"/>
    <property type="match status" value="1"/>
</dbReference>
<proteinExistence type="predicted"/>
<dbReference type="PANTHER" id="PTHR42685:SF18">
    <property type="entry name" value="DIGERANYLGERANYLGLYCEROPHOSPHOLIPID REDUCTASE"/>
    <property type="match status" value="1"/>
</dbReference>
<feature type="domain" description="FAD-binding" evidence="1">
    <location>
        <begin position="3"/>
        <end position="163"/>
    </location>
</feature>
<dbReference type="NCBIfam" id="TIGR02032">
    <property type="entry name" value="GG-red-SF"/>
    <property type="match status" value="1"/>
</dbReference>
<dbReference type="AlphaFoldDB" id="D7EB22"/>
<evidence type="ECO:0000313" key="3">
    <source>
        <dbReference type="Proteomes" id="UP000000391"/>
    </source>
</evidence>
<dbReference type="HOGENOM" id="CLU_024648_5_0_2"/>
<organism evidence="2 3">
    <name type="scientific">Methanohalobium evestigatum (strain ATCC BAA-1072 / DSM 3721 / NBRC 107634 / OCM 161 / Z-7303)</name>
    <dbReference type="NCBI Taxonomy" id="644295"/>
    <lineage>
        <taxon>Archaea</taxon>
        <taxon>Methanobacteriati</taxon>
        <taxon>Methanobacteriota</taxon>
        <taxon>Stenosarchaea group</taxon>
        <taxon>Methanomicrobia</taxon>
        <taxon>Methanosarcinales</taxon>
        <taxon>Methanosarcinaceae</taxon>
        <taxon>Methanohalobium</taxon>
    </lineage>
</organism>
<evidence type="ECO:0000259" key="1">
    <source>
        <dbReference type="Pfam" id="PF01494"/>
    </source>
</evidence>
<dbReference type="STRING" id="644295.Metev_1700"/>
<dbReference type="Proteomes" id="UP000000391">
    <property type="component" value="Chromosome"/>
</dbReference>
<evidence type="ECO:0000313" key="2">
    <source>
        <dbReference type="EMBL" id="ADI74539.1"/>
    </source>
</evidence>
<dbReference type="GeneID" id="9347344"/>
<dbReference type="GO" id="GO:0071949">
    <property type="term" value="F:FAD binding"/>
    <property type="evidence" value="ECO:0007669"/>
    <property type="project" value="InterPro"/>
</dbReference>
<sequence length="383" mass="42667">MQDVIVVGAGPAGSTAAEYTAKAGLSTMIIEKDSLPRDKTCAGGISSQALKHLDYDVPVNLVKRQCFGARVLYGNQVLESRSDELIASMVSRKEFDNYLTTKAVNSGTKLLQKTRVKSLDIKSNHVEIHTTAGVFKTKVVIGADGVNSVCARYVRAQLKPDETAFSLASDIPLSKEYIDMNYPDIVEFHFDKIKKGYGWVFPKDDYVSVGIGGIDAAKSSDSLKSYYEFINNFGFDYIKPSGHFLPIGGVERKTYNNRVLLTGDAAGFVDAFLGEGINYALMSGRLAAETVVDAFYKNDFSKAMLSKYQDKCKHEFGDDLKYSYIVSKVFYRHPDIFAKMLATNEKMLYRFIHLVTGNSGYPSFIKWLVPRIPYYTAKNFIPL</sequence>
<name>D7EB22_METEZ</name>
<dbReference type="InterPro" id="IPR050407">
    <property type="entry name" value="Geranylgeranyl_reductase"/>
</dbReference>
<dbReference type="OrthoDB" id="46008at2157"/>
<reference evidence="2 3" key="1">
    <citation type="submission" date="2010-06" db="EMBL/GenBank/DDBJ databases">
        <title>Complete sequence chromosome of Methanohalobium evestigatum Z-7303.</title>
        <authorList>
            <consortium name="US DOE Joint Genome Institute"/>
            <person name="Lucas S."/>
            <person name="Copeland A."/>
            <person name="Lapidus A."/>
            <person name="Cheng J.-F."/>
            <person name="Bruce D."/>
            <person name="Goodwin L."/>
            <person name="Pitluck S."/>
            <person name="Saunders E."/>
            <person name="Detter J.C."/>
            <person name="Han C."/>
            <person name="Tapia R."/>
            <person name="Land M."/>
            <person name="Hauser L."/>
            <person name="Kyrpides N."/>
            <person name="Mikhailova N."/>
            <person name="Sieprawska-Lupa M."/>
            <person name="Whitman W.B."/>
            <person name="Anderson I."/>
            <person name="Woyke T."/>
        </authorList>
    </citation>
    <scope>NUCLEOTIDE SEQUENCE [LARGE SCALE GENOMIC DNA]</scope>
    <source>
        <strain evidence="3">ATCC BAA-1072 / DSM 3721 / NBRC 107634 / OCM 161 / Z-7303</strain>
    </source>
</reference>
<dbReference type="PANTHER" id="PTHR42685">
    <property type="entry name" value="GERANYLGERANYL DIPHOSPHATE REDUCTASE"/>
    <property type="match status" value="1"/>
</dbReference>
<dbReference type="EMBL" id="CP002069">
    <property type="protein sequence ID" value="ADI74539.1"/>
    <property type="molecule type" value="Genomic_DNA"/>
</dbReference>
<protein>
    <submittedName>
        <fullName evidence="2">Geranylgeranyl reductase</fullName>
    </submittedName>
</protein>
<dbReference type="KEGG" id="mev:Metev_1700"/>
<dbReference type="Pfam" id="PF01494">
    <property type="entry name" value="FAD_binding_3"/>
    <property type="match status" value="1"/>
</dbReference>
<dbReference type="GO" id="GO:0016628">
    <property type="term" value="F:oxidoreductase activity, acting on the CH-CH group of donors, NAD or NADP as acceptor"/>
    <property type="evidence" value="ECO:0007669"/>
    <property type="project" value="InterPro"/>
</dbReference>
<accession>D7EB22</accession>
<gene>
    <name evidence="2" type="ordered locus">Metev_1700</name>
</gene>
<dbReference type="InterPro" id="IPR036188">
    <property type="entry name" value="FAD/NAD-bd_sf"/>
</dbReference>
<dbReference type="PRINTS" id="PR00420">
    <property type="entry name" value="RNGMNOXGNASE"/>
</dbReference>
<dbReference type="SUPFAM" id="SSF51905">
    <property type="entry name" value="FAD/NAD(P)-binding domain"/>
    <property type="match status" value="1"/>
</dbReference>
<dbReference type="InterPro" id="IPR002938">
    <property type="entry name" value="FAD-bd"/>
</dbReference>
<dbReference type="InterPro" id="IPR011777">
    <property type="entry name" value="Geranylgeranyl_Rdtase_fam"/>
</dbReference>
<dbReference type="RefSeq" id="WP_013195104.1">
    <property type="nucleotide sequence ID" value="NC_014253.1"/>
</dbReference>